<evidence type="ECO:0000313" key="10">
    <source>
        <dbReference type="EMBL" id="MFC0680265.1"/>
    </source>
</evidence>
<dbReference type="PANTHER" id="PTHR32092">
    <property type="entry name" value="6-PHOSPHO-BETA-GLUCOSIDASE-RELATED"/>
    <property type="match status" value="1"/>
</dbReference>
<dbReference type="Proteomes" id="UP001589896">
    <property type="component" value="Unassembled WGS sequence"/>
</dbReference>
<dbReference type="InterPro" id="IPR036291">
    <property type="entry name" value="NAD(P)-bd_dom_sf"/>
</dbReference>
<keyword evidence="6 7" id="KW-0326">Glycosidase</keyword>
<evidence type="ECO:0000259" key="9">
    <source>
        <dbReference type="Pfam" id="PF11975"/>
    </source>
</evidence>
<dbReference type="PROSITE" id="PS01324">
    <property type="entry name" value="GLYCOSYL_HYDROL_F4"/>
    <property type="match status" value="1"/>
</dbReference>
<keyword evidence="11" id="KW-1185">Reference proteome</keyword>
<feature type="compositionally biased region" description="Low complexity" evidence="8">
    <location>
        <begin position="306"/>
        <end position="319"/>
    </location>
</feature>
<dbReference type="CDD" id="cd05296">
    <property type="entry name" value="GH4_P_beta_glucosidase"/>
    <property type="match status" value="1"/>
</dbReference>
<evidence type="ECO:0000256" key="4">
    <source>
        <dbReference type="ARBA" id="ARBA00023027"/>
    </source>
</evidence>
<organism evidence="10 11">
    <name type="scientific">Lysobacter korlensis</name>
    <dbReference type="NCBI Taxonomy" id="553636"/>
    <lineage>
        <taxon>Bacteria</taxon>
        <taxon>Pseudomonadati</taxon>
        <taxon>Pseudomonadota</taxon>
        <taxon>Gammaproteobacteria</taxon>
        <taxon>Lysobacterales</taxon>
        <taxon>Lysobacteraceae</taxon>
        <taxon>Lysobacter</taxon>
    </lineage>
</organism>
<proteinExistence type="inferred from homology"/>
<keyword evidence="5" id="KW-0464">Manganese</keyword>
<evidence type="ECO:0000313" key="11">
    <source>
        <dbReference type="Proteomes" id="UP001589896"/>
    </source>
</evidence>
<dbReference type="GO" id="GO:0008706">
    <property type="term" value="F:6-phospho-beta-glucosidase activity"/>
    <property type="evidence" value="ECO:0007669"/>
    <property type="project" value="UniProtKB-EC"/>
</dbReference>
<protein>
    <submittedName>
        <fullName evidence="10">6-phospho-beta-glucosidase</fullName>
        <ecNumber evidence="10">3.2.1.86</ecNumber>
    </submittedName>
</protein>
<gene>
    <name evidence="10" type="ORF">ACFFGH_20720</name>
</gene>
<dbReference type="Pfam" id="PF02056">
    <property type="entry name" value="Glyco_hydro_4"/>
    <property type="match status" value="1"/>
</dbReference>
<dbReference type="InterPro" id="IPR019802">
    <property type="entry name" value="GlycHydrolase_4_CS"/>
</dbReference>
<comment type="similarity">
    <text evidence="1 7">Belongs to the glycosyl hydrolase 4 family.</text>
</comment>
<evidence type="ECO:0000256" key="8">
    <source>
        <dbReference type="SAM" id="MobiDB-lite"/>
    </source>
</evidence>
<feature type="region of interest" description="Disordered" evidence="8">
    <location>
        <begin position="304"/>
        <end position="334"/>
    </location>
</feature>
<dbReference type="PRINTS" id="PR00732">
    <property type="entry name" value="GLHYDRLASE4"/>
</dbReference>
<sequence>MKLTILGGGGFRVPFVHQALLHGAGVAKVDEVVLHDTDADRLTAITHVIDQLAADTAGRPVLRRTTSIDDAVDGSDFVFAAIRVGGVDARVSDERVALSLGVLGQETVGPGGIAYGLRTIPVLVQIAERIAKRAPSAYVMNFTNPAGMITEAMQGVLGDRVLGICDTPSDLGRRVARAVGADPERLQLDYIGLNHLGWMRRVLADGRDVLPDLLADDERLATLEEAKVFGAAWLRALKSLPNEYLYYYYRNREAVESILRSARTRGEFLADQQTDLFRQILADPDRAAELWGEAVSQRGASYMAEAKGGSQPAGGAPAPDVAEPPSARGGARPVGAHDLAAHGYAGVALQVMGAIAQNRRATMILNVRNGTTVAGLPEDAVIEVPSMVDANGVHPLATAPPDLHQLGLMQQLKAVERATIRAALTGSRSDAELAFAMHPLVRSLDVSAQLVEGYVASVPAIAEVLRR</sequence>
<dbReference type="SUPFAM" id="SSF56327">
    <property type="entry name" value="LDH C-terminal domain-like"/>
    <property type="match status" value="1"/>
</dbReference>
<name>A0ABV6RTH0_9GAMM</name>
<dbReference type="InterPro" id="IPR015955">
    <property type="entry name" value="Lactate_DH/Glyco_Ohase_4_C"/>
</dbReference>
<accession>A0ABV6RTH0</accession>
<dbReference type="EMBL" id="JBHLTG010000005">
    <property type="protein sequence ID" value="MFC0680265.1"/>
    <property type="molecule type" value="Genomic_DNA"/>
</dbReference>
<comment type="caution">
    <text evidence="10">The sequence shown here is derived from an EMBL/GenBank/DDBJ whole genome shotgun (WGS) entry which is preliminary data.</text>
</comment>
<dbReference type="RefSeq" id="WP_386671849.1">
    <property type="nucleotide sequence ID" value="NZ_JBHLTG010000005.1"/>
</dbReference>
<comment type="cofactor">
    <cofactor evidence="7">
        <name>NAD(+)</name>
        <dbReference type="ChEBI" id="CHEBI:57540"/>
    </cofactor>
    <text evidence="7">Binds 1 NAD(+) per subunit.</text>
</comment>
<evidence type="ECO:0000256" key="5">
    <source>
        <dbReference type="ARBA" id="ARBA00023211"/>
    </source>
</evidence>
<evidence type="ECO:0000256" key="6">
    <source>
        <dbReference type="ARBA" id="ARBA00023295"/>
    </source>
</evidence>
<evidence type="ECO:0000256" key="7">
    <source>
        <dbReference type="RuleBase" id="RU361152"/>
    </source>
</evidence>
<evidence type="ECO:0000256" key="1">
    <source>
        <dbReference type="ARBA" id="ARBA00010141"/>
    </source>
</evidence>
<dbReference type="Pfam" id="PF11975">
    <property type="entry name" value="Glyco_hydro_4C"/>
    <property type="match status" value="1"/>
</dbReference>
<keyword evidence="2" id="KW-0479">Metal-binding</keyword>
<dbReference type="PANTHER" id="PTHR32092:SF5">
    <property type="entry name" value="6-PHOSPHO-BETA-GLUCOSIDASE"/>
    <property type="match status" value="1"/>
</dbReference>
<reference evidence="10 11" key="1">
    <citation type="submission" date="2024-09" db="EMBL/GenBank/DDBJ databases">
        <authorList>
            <person name="Sun Q."/>
            <person name="Mori K."/>
        </authorList>
    </citation>
    <scope>NUCLEOTIDE SEQUENCE [LARGE SCALE GENOMIC DNA]</scope>
    <source>
        <strain evidence="10 11">KCTC 23076</strain>
    </source>
</reference>
<feature type="domain" description="Glycosyl hydrolase family 4 C-terminal" evidence="9">
    <location>
        <begin position="190"/>
        <end position="441"/>
    </location>
</feature>
<dbReference type="InterPro" id="IPR001088">
    <property type="entry name" value="Glyco_hydro_4"/>
</dbReference>
<evidence type="ECO:0000256" key="2">
    <source>
        <dbReference type="ARBA" id="ARBA00022723"/>
    </source>
</evidence>
<evidence type="ECO:0000256" key="3">
    <source>
        <dbReference type="ARBA" id="ARBA00022801"/>
    </source>
</evidence>
<dbReference type="InterPro" id="IPR022616">
    <property type="entry name" value="Glyco_hydro_4_C"/>
</dbReference>
<dbReference type="SUPFAM" id="SSF51735">
    <property type="entry name" value="NAD(P)-binding Rossmann-fold domains"/>
    <property type="match status" value="1"/>
</dbReference>
<dbReference type="EC" id="3.2.1.86" evidence="10"/>
<keyword evidence="3 7" id="KW-0378">Hydrolase</keyword>
<dbReference type="Gene3D" id="3.40.50.720">
    <property type="entry name" value="NAD(P)-binding Rossmann-like Domain"/>
    <property type="match status" value="1"/>
</dbReference>
<dbReference type="Gene3D" id="3.90.110.10">
    <property type="entry name" value="Lactate dehydrogenase/glycoside hydrolase, family 4, C-terminal"/>
    <property type="match status" value="1"/>
</dbReference>
<keyword evidence="4 7" id="KW-0520">NAD</keyword>